<organism evidence="3 4">
    <name type="scientific">Adhaeribacter pallidiroseus</name>
    <dbReference type="NCBI Taxonomy" id="2072847"/>
    <lineage>
        <taxon>Bacteria</taxon>
        <taxon>Pseudomonadati</taxon>
        <taxon>Bacteroidota</taxon>
        <taxon>Cytophagia</taxon>
        <taxon>Cytophagales</taxon>
        <taxon>Hymenobacteraceae</taxon>
        <taxon>Adhaeribacter</taxon>
    </lineage>
</organism>
<dbReference type="Gene3D" id="1.20.5.320">
    <property type="entry name" value="6-Phosphogluconate Dehydrogenase, domain 3"/>
    <property type="match status" value="1"/>
</dbReference>
<keyword evidence="3" id="KW-0176">Collagen</keyword>
<feature type="compositionally biased region" description="Low complexity" evidence="1">
    <location>
        <begin position="35"/>
        <end position="45"/>
    </location>
</feature>
<dbReference type="Proteomes" id="UP000253919">
    <property type="component" value="Unassembled WGS sequence"/>
</dbReference>
<feature type="signal peptide" evidence="2">
    <location>
        <begin position="1"/>
        <end position="18"/>
    </location>
</feature>
<protein>
    <submittedName>
        <fullName evidence="3">Short-chain collagen C4</fullName>
    </submittedName>
</protein>
<evidence type="ECO:0000313" key="3">
    <source>
        <dbReference type="EMBL" id="RDC64642.1"/>
    </source>
</evidence>
<comment type="caution">
    <text evidence="3">The sequence shown here is derived from an EMBL/GenBank/DDBJ whole genome shotgun (WGS) entry which is preliminary data.</text>
</comment>
<accession>A0A369QJS5</accession>
<evidence type="ECO:0000256" key="1">
    <source>
        <dbReference type="SAM" id="MobiDB-lite"/>
    </source>
</evidence>
<keyword evidence="2" id="KW-0732">Signal</keyword>
<name>A0A369QJS5_9BACT</name>
<evidence type="ECO:0000313" key="4">
    <source>
        <dbReference type="Proteomes" id="UP000253919"/>
    </source>
</evidence>
<feature type="chain" id="PRO_5017027298" evidence="2">
    <location>
        <begin position="19"/>
        <end position="218"/>
    </location>
</feature>
<evidence type="ECO:0000256" key="2">
    <source>
        <dbReference type="SAM" id="SignalP"/>
    </source>
</evidence>
<keyword evidence="4" id="KW-1185">Reference proteome</keyword>
<dbReference type="AlphaFoldDB" id="A0A369QJS5"/>
<dbReference type="RefSeq" id="WP_115373767.1">
    <property type="nucleotide sequence ID" value="NZ_QASA01000001.1"/>
</dbReference>
<reference evidence="3 4" key="1">
    <citation type="submission" date="2018-04" db="EMBL/GenBank/DDBJ databases">
        <title>Adhaeribacter sp. HMF7616 genome sequencing and assembly.</title>
        <authorList>
            <person name="Kang H."/>
            <person name="Kang J."/>
            <person name="Cha I."/>
            <person name="Kim H."/>
            <person name="Joh K."/>
        </authorList>
    </citation>
    <scope>NUCLEOTIDE SEQUENCE [LARGE SCALE GENOMIC DNA]</scope>
    <source>
        <strain evidence="3 4">HMF7616</strain>
    </source>
</reference>
<proteinExistence type="predicted"/>
<feature type="region of interest" description="Disordered" evidence="1">
    <location>
        <begin position="27"/>
        <end position="57"/>
    </location>
</feature>
<sequence length="218" mass="23290">MKKILQLFLAFSILVCLASCKGDDGKDGAPGPAGPAGTPGAQGPVGPQGPPGTSADTAQVFDFPAPNFEADDDGNYEIGIDFAANDIEVGETDIVLAYLLTRVGQSNGQDIPFWSALPQTYYVDGSPITFNYAYSNLGLILSLEAGFNLAEPGKDYTRFTNNNVYRIVLIPGRVGGRTTGKPLTKADLSKFPVDLNDYNAVVKYFKIKDANVKTLKLK</sequence>
<dbReference type="OrthoDB" id="1524444at2"/>
<dbReference type="EMBL" id="QASA01000001">
    <property type="protein sequence ID" value="RDC64642.1"/>
    <property type="molecule type" value="Genomic_DNA"/>
</dbReference>
<gene>
    <name evidence="3" type="ORF">AHMF7616_03258</name>
</gene>